<feature type="compositionally biased region" description="Acidic residues" evidence="1">
    <location>
        <begin position="84"/>
        <end position="101"/>
    </location>
</feature>
<protein>
    <submittedName>
        <fullName evidence="2">Uncharacterized protein</fullName>
    </submittedName>
</protein>
<accession>A0A167GFD5</accession>
<evidence type="ECO:0000313" key="2">
    <source>
        <dbReference type="EMBL" id="KZO90497.1"/>
    </source>
</evidence>
<dbReference type="AlphaFoldDB" id="A0A167GFD5"/>
<feature type="compositionally biased region" description="Acidic residues" evidence="1">
    <location>
        <begin position="142"/>
        <end position="210"/>
    </location>
</feature>
<feature type="region of interest" description="Disordered" evidence="1">
    <location>
        <begin position="72"/>
        <end position="210"/>
    </location>
</feature>
<name>A0A167GFD5_CALVF</name>
<sequence>MASSSTLIQGQVRLPLYHPSLPTPHPTPNPRYVWYRLAQRRDQASEADDLSDEENEVKSQLRAIRETGSTIFIPHGKVQTAFEESADREQEGDESEDELDGQDATLGSPQQAATPPEAGPLLQAAQIVPEGQDGQAVVDLAEWPDLDEEIEDLDAEDDEEGEEEEDESGEIEYENVEEEDVGEVEGEFDDDEEPEDEDDAEEYEEGEESA</sequence>
<dbReference type="STRING" id="1330018.A0A167GFD5"/>
<evidence type="ECO:0000256" key="1">
    <source>
        <dbReference type="SAM" id="MobiDB-lite"/>
    </source>
</evidence>
<proteinExistence type="predicted"/>
<organism evidence="2 3">
    <name type="scientific">Calocera viscosa (strain TUFC12733)</name>
    <dbReference type="NCBI Taxonomy" id="1330018"/>
    <lineage>
        <taxon>Eukaryota</taxon>
        <taxon>Fungi</taxon>
        <taxon>Dikarya</taxon>
        <taxon>Basidiomycota</taxon>
        <taxon>Agaricomycotina</taxon>
        <taxon>Dacrymycetes</taxon>
        <taxon>Dacrymycetales</taxon>
        <taxon>Dacrymycetaceae</taxon>
        <taxon>Calocera</taxon>
    </lineage>
</organism>
<dbReference type="EMBL" id="KV417340">
    <property type="protein sequence ID" value="KZO90497.1"/>
    <property type="molecule type" value="Genomic_DNA"/>
</dbReference>
<evidence type="ECO:0000313" key="3">
    <source>
        <dbReference type="Proteomes" id="UP000076738"/>
    </source>
</evidence>
<reference evidence="2 3" key="1">
    <citation type="journal article" date="2016" name="Mol. Biol. Evol.">
        <title>Comparative Genomics of Early-Diverging Mushroom-Forming Fungi Provides Insights into the Origins of Lignocellulose Decay Capabilities.</title>
        <authorList>
            <person name="Nagy L.G."/>
            <person name="Riley R."/>
            <person name="Tritt A."/>
            <person name="Adam C."/>
            <person name="Daum C."/>
            <person name="Floudas D."/>
            <person name="Sun H."/>
            <person name="Yadav J.S."/>
            <person name="Pangilinan J."/>
            <person name="Larsson K.H."/>
            <person name="Matsuura K."/>
            <person name="Barry K."/>
            <person name="Labutti K."/>
            <person name="Kuo R."/>
            <person name="Ohm R.A."/>
            <person name="Bhattacharya S.S."/>
            <person name="Shirouzu T."/>
            <person name="Yoshinaga Y."/>
            <person name="Martin F.M."/>
            <person name="Grigoriev I.V."/>
            <person name="Hibbett D.S."/>
        </authorList>
    </citation>
    <scope>NUCLEOTIDE SEQUENCE [LARGE SCALE GENOMIC DNA]</scope>
    <source>
        <strain evidence="2 3">TUFC12733</strain>
    </source>
</reference>
<gene>
    <name evidence="2" type="ORF">CALVIDRAFT_558649</name>
</gene>
<dbReference type="Proteomes" id="UP000076738">
    <property type="component" value="Unassembled WGS sequence"/>
</dbReference>
<keyword evidence="3" id="KW-1185">Reference proteome</keyword>
<dbReference type="OrthoDB" id="10431621at2759"/>